<dbReference type="SUPFAM" id="SSF55785">
    <property type="entry name" value="PYP-like sensor domain (PAS domain)"/>
    <property type="match status" value="2"/>
</dbReference>
<dbReference type="PROSITE" id="PS50883">
    <property type="entry name" value="EAL"/>
    <property type="match status" value="1"/>
</dbReference>
<dbReference type="InterPro" id="IPR035965">
    <property type="entry name" value="PAS-like_dom_sf"/>
</dbReference>
<dbReference type="Gene3D" id="3.30.450.20">
    <property type="entry name" value="PAS domain"/>
    <property type="match status" value="2"/>
</dbReference>
<dbReference type="Gene3D" id="3.30.70.270">
    <property type="match status" value="1"/>
</dbReference>
<dbReference type="SUPFAM" id="SSF141868">
    <property type="entry name" value="EAL domain-like"/>
    <property type="match status" value="1"/>
</dbReference>
<dbReference type="SUPFAM" id="SSF55073">
    <property type="entry name" value="Nucleotide cyclase"/>
    <property type="match status" value="1"/>
</dbReference>
<dbReference type="CDD" id="cd01948">
    <property type="entry name" value="EAL"/>
    <property type="match status" value="1"/>
</dbReference>
<dbReference type="InterPro" id="IPR000014">
    <property type="entry name" value="PAS"/>
</dbReference>
<evidence type="ECO:0000256" key="1">
    <source>
        <dbReference type="ARBA" id="ARBA00001946"/>
    </source>
</evidence>
<dbReference type="InterPro" id="IPR000160">
    <property type="entry name" value="GGDEF_dom"/>
</dbReference>
<dbReference type="PROSITE" id="PS50887">
    <property type="entry name" value="GGDEF"/>
    <property type="match status" value="1"/>
</dbReference>
<dbReference type="CDD" id="cd00130">
    <property type="entry name" value="PAS"/>
    <property type="match status" value="2"/>
</dbReference>
<evidence type="ECO:0000259" key="5">
    <source>
        <dbReference type="PROSITE" id="PS50887"/>
    </source>
</evidence>
<dbReference type="InterPro" id="IPR001633">
    <property type="entry name" value="EAL_dom"/>
</dbReference>
<dbReference type="PANTHER" id="PTHR44757:SF2">
    <property type="entry name" value="BIOFILM ARCHITECTURE MAINTENANCE PROTEIN MBAA"/>
    <property type="match status" value="1"/>
</dbReference>
<dbReference type="CDD" id="cd01949">
    <property type="entry name" value="GGDEF"/>
    <property type="match status" value="1"/>
</dbReference>
<dbReference type="PANTHER" id="PTHR44757">
    <property type="entry name" value="DIGUANYLATE CYCLASE DGCP"/>
    <property type="match status" value="1"/>
</dbReference>
<dbReference type="SMART" id="SM00052">
    <property type="entry name" value="EAL"/>
    <property type="match status" value="1"/>
</dbReference>
<reference evidence="6" key="1">
    <citation type="submission" date="2023-07" db="EMBL/GenBank/DDBJ databases">
        <title>Genome content predicts the carbon catabolic preferences of heterotrophic bacteria.</title>
        <authorList>
            <person name="Gralka M."/>
        </authorList>
    </citation>
    <scope>NUCLEOTIDE SEQUENCE</scope>
    <source>
        <strain evidence="6">F2M12</strain>
    </source>
</reference>
<dbReference type="InterPro" id="IPR029787">
    <property type="entry name" value="Nucleotide_cyclase"/>
</dbReference>
<dbReference type="InterPro" id="IPR052155">
    <property type="entry name" value="Biofilm_reg_signaling"/>
</dbReference>
<dbReference type="InterPro" id="IPR003018">
    <property type="entry name" value="GAF"/>
</dbReference>
<dbReference type="Gene3D" id="3.30.450.40">
    <property type="match status" value="1"/>
</dbReference>
<dbReference type="InterPro" id="IPR013767">
    <property type="entry name" value="PAS_fold"/>
</dbReference>
<dbReference type="SUPFAM" id="SSF55781">
    <property type="entry name" value="GAF domain-like"/>
    <property type="match status" value="1"/>
</dbReference>
<dbReference type="SMART" id="SM00091">
    <property type="entry name" value="PAS"/>
    <property type="match status" value="2"/>
</dbReference>
<feature type="domain" description="PAS" evidence="2">
    <location>
        <begin position="22"/>
        <end position="92"/>
    </location>
</feature>
<organism evidence="6 7">
    <name type="scientific">Alteromonas stellipolaris</name>
    <dbReference type="NCBI Taxonomy" id="233316"/>
    <lineage>
        <taxon>Bacteria</taxon>
        <taxon>Pseudomonadati</taxon>
        <taxon>Pseudomonadota</taxon>
        <taxon>Gammaproteobacteria</taxon>
        <taxon>Alteromonadales</taxon>
        <taxon>Alteromonadaceae</taxon>
        <taxon>Alteromonas/Salinimonas group</taxon>
        <taxon>Alteromonas</taxon>
    </lineage>
</organism>
<dbReference type="NCBIfam" id="TIGR00229">
    <property type="entry name" value="sensory_box"/>
    <property type="match status" value="2"/>
</dbReference>
<feature type="domain" description="EAL" evidence="4">
    <location>
        <begin position="608"/>
        <end position="862"/>
    </location>
</feature>
<dbReference type="InterPro" id="IPR000700">
    <property type="entry name" value="PAS-assoc_C"/>
</dbReference>
<dbReference type="Pfam" id="PF00563">
    <property type="entry name" value="EAL"/>
    <property type="match status" value="1"/>
</dbReference>
<dbReference type="AlphaFoldDB" id="A0AAW7Z4Y6"/>
<dbReference type="SMART" id="SM00267">
    <property type="entry name" value="GGDEF"/>
    <property type="match status" value="1"/>
</dbReference>
<feature type="domain" description="GGDEF" evidence="5">
    <location>
        <begin position="466"/>
        <end position="599"/>
    </location>
</feature>
<dbReference type="InterPro" id="IPR001610">
    <property type="entry name" value="PAC"/>
</dbReference>
<dbReference type="SMART" id="SM00065">
    <property type="entry name" value="GAF"/>
    <property type="match status" value="1"/>
</dbReference>
<comment type="cofactor">
    <cofactor evidence="1">
        <name>Mg(2+)</name>
        <dbReference type="ChEBI" id="CHEBI:18420"/>
    </cofactor>
</comment>
<dbReference type="NCBIfam" id="TIGR00254">
    <property type="entry name" value="GGDEF"/>
    <property type="match status" value="1"/>
</dbReference>
<dbReference type="Pfam" id="PF00989">
    <property type="entry name" value="PAS"/>
    <property type="match status" value="1"/>
</dbReference>
<dbReference type="GO" id="GO:0003824">
    <property type="term" value="F:catalytic activity"/>
    <property type="evidence" value="ECO:0007669"/>
    <property type="project" value="UniProtKB-ARBA"/>
</dbReference>
<feature type="domain" description="PAC" evidence="3">
    <location>
        <begin position="382"/>
        <end position="434"/>
    </location>
</feature>
<dbReference type="PROSITE" id="PS50113">
    <property type="entry name" value="PAC"/>
    <property type="match status" value="1"/>
</dbReference>
<feature type="domain" description="PAS" evidence="2">
    <location>
        <begin position="309"/>
        <end position="355"/>
    </location>
</feature>
<proteinExistence type="predicted"/>
<evidence type="ECO:0000259" key="4">
    <source>
        <dbReference type="PROSITE" id="PS50883"/>
    </source>
</evidence>
<dbReference type="SMART" id="SM00086">
    <property type="entry name" value="PAC"/>
    <property type="match status" value="2"/>
</dbReference>
<name>A0AAW7Z4Y6_9ALTE</name>
<dbReference type="InterPro" id="IPR029016">
    <property type="entry name" value="GAF-like_dom_sf"/>
</dbReference>
<gene>
    <name evidence="6" type="ORF">Q4527_19415</name>
</gene>
<dbReference type="Pfam" id="PF13185">
    <property type="entry name" value="GAF_2"/>
    <property type="match status" value="1"/>
</dbReference>
<dbReference type="FunFam" id="3.30.70.270:FF:000001">
    <property type="entry name" value="Diguanylate cyclase domain protein"/>
    <property type="match status" value="1"/>
</dbReference>
<dbReference type="RefSeq" id="WP_303497833.1">
    <property type="nucleotide sequence ID" value="NZ_JAUOQA010000010.1"/>
</dbReference>
<dbReference type="EMBL" id="JAUOQI010000022">
    <property type="protein sequence ID" value="MDO6579576.1"/>
    <property type="molecule type" value="Genomic_DNA"/>
</dbReference>
<dbReference type="InterPro" id="IPR012226">
    <property type="entry name" value="Diguanyl_cyclase/Pdiesterase"/>
</dbReference>
<accession>A0AAW7Z4Y6</accession>
<evidence type="ECO:0000313" key="7">
    <source>
        <dbReference type="Proteomes" id="UP001170717"/>
    </source>
</evidence>
<dbReference type="Pfam" id="PF13426">
    <property type="entry name" value="PAS_9"/>
    <property type="match status" value="1"/>
</dbReference>
<evidence type="ECO:0000259" key="2">
    <source>
        <dbReference type="PROSITE" id="PS50112"/>
    </source>
</evidence>
<dbReference type="Proteomes" id="UP001170717">
    <property type="component" value="Unassembled WGS sequence"/>
</dbReference>
<dbReference type="GO" id="GO:0006355">
    <property type="term" value="P:regulation of DNA-templated transcription"/>
    <property type="evidence" value="ECO:0007669"/>
    <property type="project" value="InterPro"/>
</dbReference>
<evidence type="ECO:0000259" key="3">
    <source>
        <dbReference type="PROSITE" id="PS50113"/>
    </source>
</evidence>
<comment type="caution">
    <text evidence="6">The sequence shown here is derived from an EMBL/GenBank/DDBJ whole genome shotgun (WGS) entry which is preliminary data.</text>
</comment>
<sequence>MSYKHQPQNESAGLPVKDPEELEGYLDAFLDISVDPVFIRDGEGNLLVANNAFCELVNVSREKLIGTTFSDKIYPQEFVKLAQSDKQVLDTGEDKVVEQTLKGKDNKAIVVVAKISRFIDRNNRRFIVGVIRDVTKRRQNELRETTRSEVLELITNGEPLKVVLNAIVSVVELNNPEMMCSILLLDESGIHLRSGTGASLPKFYVDAIDGVEIGSGVGSCGTAAFINERVIVADIQTHPYWKNFKALAERANLGACWSEPIRSTQGAVLGTFAIYHASINYPCDADLALIEQTASLASIAIEKNRFEETLKRAASVFTHANEGIIITDASATIVEVNDTLCRITGYSKSEVLGKNPKILQSGRHAAQFYENMWNTLNTDGNWRGEIWNRRKDGEIYPEMVTISAVKNEEGQVQHYVSLSTDISEIKLNEGKLERIAHYDLLTNLPNRVLLAKRLNQAIKHSQLQQNSLAVAFMDLDGFKAINDNYGHNIGDQFLVEVSSGLKASLRAGDTIARIGGDEFIIIMVNLNEFSDCEHVLNRLLKSASAPVNVADAVMQVSASIGVTVFPQDNVDADQLIRHADQAMYVAKQGGKNRYHQFDLEQDNAINTYNKSIDNVRVALERNEFVLHYQPKVNMSSGEVIGVEALIRWEHPESGLIPPLDFLPVIEGHGVSLQVGEWVIDAALTQIACWQKSGISLPVSVNISAHQLQQDNFTSRLEALLAAHPDVDPGYLELEILETSALQDTFQVSSTMNACHDLGVSFALDDFGTGYSSLTYLKRLPAYLIKIDQSFVRDMLDDTDDLAIVEGVVGLAKTFKREVIAEGVESVEHGVALVRLGCELAQGYGIAKPMPAIKVSQWLTTWEANEAWLALSGNRELV</sequence>
<dbReference type="InterPro" id="IPR043128">
    <property type="entry name" value="Rev_trsase/Diguanyl_cyclase"/>
</dbReference>
<dbReference type="PIRSF" id="PIRSF005925">
    <property type="entry name" value="Dos"/>
    <property type="match status" value="1"/>
</dbReference>
<dbReference type="InterPro" id="IPR035919">
    <property type="entry name" value="EAL_sf"/>
</dbReference>
<protein>
    <submittedName>
        <fullName evidence="6">EAL domain-containing protein</fullName>
    </submittedName>
</protein>
<dbReference type="Pfam" id="PF00990">
    <property type="entry name" value="GGDEF"/>
    <property type="match status" value="1"/>
</dbReference>
<dbReference type="Gene3D" id="3.20.20.450">
    <property type="entry name" value="EAL domain"/>
    <property type="match status" value="1"/>
</dbReference>
<evidence type="ECO:0000313" key="6">
    <source>
        <dbReference type="EMBL" id="MDO6579576.1"/>
    </source>
</evidence>
<dbReference type="PROSITE" id="PS50112">
    <property type="entry name" value="PAS"/>
    <property type="match status" value="2"/>
</dbReference>